<feature type="chain" id="PRO_5043270496" evidence="1">
    <location>
        <begin position="19"/>
        <end position="278"/>
    </location>
</feature>
<comment type="caution">
    <text evidence="2">The sequence shown here is derived from an EMBL/GenBank/DDBJ whole genome shotgun (WGS) entry which is preliminary data.</text>
</comment>
<evidence type="ECO:0000313" key="4">
    <source>
        <dbReference type="Proteomes" id="UP001152797"/>
    </source>
</evidence>
<reference evidence="3" key="2">
    <citation type="submission" date="2024-04" db="EMBL/GenBank/DDBJ databases">
        <authorList>
            <person name="Chen Y."/>
            <person name="Shah S."/>
            <person name="Dougan E. K."/>
            <person name="Thang M."/>
            <person name="Chan C."/>
        </authorList>
    </citation>
    <scope>NUCLEOTIDE SEQUENCE [LARGE SCALE GENOMIC DNA]</scope>
</reference>
<evidence type="ECO:0000313" key="2">
    <source>
        <dbReference type="EMBL" id="CAI3992067.1"/>
    </source>
</evidence>
<dbReference type="OrthoDB" id="441831at2759"/>
<sequence length="278" mass="30118">MAFWALSLVALRVGVGEAADGVTTVQCQNRSIQINTDISRPCLCAFDVDRTLTGYQELLSECPRNEVKDGVKDFAYLYATPRGFGFLTLSELAQGLNSTFCRRCYLGVASAGGAGLDDEKQVLLSVLHAAVDPSLSSALPNWTTEEDPSQQIESEAPFVVWCGEGGKHRCVSKIVEWYSSERNVTILDEDVYFFDDKEDNIRPFVGTDYNALQVSCESRNGSRGLCGGLPSEVTPVRGVVLCADGAQVCLEDIDHSLVETSKAGHIALAAVALLLMLH</sequence>
<proteinExistence type="predicted"/>
<dbReference type="Proteomes" id="UP001152797">
    <property type="component" value="Unassembled WGS sequence"/>
</dbReference>
<organism evidence="2">
    <name type="scientific">Cladocopium goreaui</name>
    <dbReference type="NCBI Taxonomy" id="2562237"/>
    <lineage>
        <taxon>Eukaryota</taxon>
        <taxon>Sar</taxon>
        <taxon>Alveolata</taxon>
        <taxon>Dinophyceae</taxon>
        <taxon>Suessiales</taxon>
        <taxon>Symbiodiniaceae</taxon>
        <taxon>Cladocopium</taxon>
    </lineage>
</organism>
<dbReference type="AlphaFoldDB" id="A0A9P1CJ61"/>
<evidence type="ECO:0000313" key="3">
    <source>
        <dbReference type="EMBL" id="CAL1145442.1"/>
    </source>
</evidence>
<protein>
    <submittedName>
        <fullName evidence="2">Uncharacterized protein</fullName>
    </submittedName>
</protein>
<reference evidence="2" key="1">
    <citation type="submission" date="2022-10" db="EMBL/GenBank/DDBJ databases">
        <authorList>
            <person name="Chen Y."/>
            <person name="Dougan E. K."/>
            <person name="Chan C."/>
            <person name="Rhodes N."/>
            <person name="Thang M."/>
        </authorList>
    </citation>
    <scope>NUCLEOTIDE SEQUENCE</scope>
</reference>
<dbReference type="EMBL" id="CAMXCT010001668">
    <property type="protein sequence ID" value="CAI3992067.1"/>
    <property type="molecule type" value="Genomic_DNA"/>
</dbReference>
<dbReference type="EMBL" id="CAMXCT030001668">
    <property type="protein sequence ID" value="CAL4779379.1"/>
    <property type="molecule type" value="Genomic_DNA"/>
</dbReference>
<evidence type="ECO:0000256" key="1">
    <source>
        <dbReference type="SAM" id="SignalP"/>
    </source>
</evidence>
<dbReference type="EMBL" id="CAMXCT020001668">
    <property type="protein sequence ID" value="CAL1145442.1"/>
    <property type="molecule type" value="Genomic_DNA"/>
</dbReference>
<feature type="signal peptide" evidence="1">
    <location>
        <begin position="1"/>
        <end position="18"/>
    </location>
</feature>
<keyword evidence="4" id="KW-1185">Reference proteome</keyword>
<name>A0A9P1CJ61_9DINO</name>
<keyword evidence="1" id="KW-0732">Signal</keyword>
<accession>A0A9P1CJ61</accession>
<gene>
    <name evidence="2" type="ORF">C1SCF055_LOCUS18922</name>
</gene>